<organism evidence="1 2">
    <name type="scientific">Priestia megaterium</name>
    <name type="common">Bacillus megaterium</name>
    <dbReference type="NCBI Taxonomy" id="1404"/>
    <lineage>
        <taxon>Bacteria</taxon>
        <taxon>Bacillati</taxon>
        <taxon>Bacillota</taxon>
        <taxon>Bacilli</taxon>
        <taxon>Bacillales</taxon>
        <taxon>Bacillaceae</taxon>
        <taxon>Priestia</taxon>
    </lineage>
</organism>
<evidence type="ECO:0000313" key="1">
    <source>
        <dbReference type="EMBL" id="RDZ06222.1"/>
    </source>
</evidence>
<proteinExistence type="predicted"/>
<dbReference type="RefSeq" id="WP_116078914.1">
    <property type="nucleotide sequence ID" value="NZ_CP187630.1"/>
</dbReference>
<dbReference type="EMBL" id="PQWM01000069">
    <property type="protein sequence ID" value="RDZ06222.1"/>
    <property type="molecule type" value="Genomic_DNA"/>
</dbReference>
<dbReference type="AlphaFoldDB" id="A0A3D8WTS5"/>
<reference evidence="1 2" key="1">
    <citation type="journal article" date="2018" name="Appl. Environ. Microbiol.">
        <title>Antimicrobial susceptibility testing and tentative epidemiological cut-off values of five Bacillus species relevant for use as animal feed additives or for plant protection.</title>
        <authorList>
            <person name="Agerso Y."/>
            <person name="Stuer-Lauridsen B."/>
            <person name="Bjerre K."/>
            <person name="Jensen M.G."/>
            <person name="Johansen E."/>
            <person name="Bennedsen M."/>
            <person name="Brockmann E."/>
            <person name="Nielsen B."/>
        </authorList>
    </citation>
    <scope>NUCLEOTIDE SEQUENCE [LARGE SCALE GENOMIC DNA]</scope>
    <source>
        <strain evidence="1 2">CHCC20162</strain>
    </source>
</reference>
<sequence>MKKTEHIKRYEQGITSKFAVYSFPYVYDFSIYAIDIFYTDTEDYFFGCAKNTTLERFFTRKIYQDELGYYFKYAQEKVYLNSFNPIKSNKLKLAQ</sequence>
<evidence type="ECO:0000313" key="2">
    <source>
        <dbReference type="Proteomes" id="UP000256519"/>
    </source>
</evidence>
<dbReference type="Proteomes" id="UP000256519">
    <property type="component" value="Unassembled WGS sequence"/>
</dbReference>
<name>A0A3D8WTS5_PRIMG</name>
<gene>
    <name evidence="1" type="ORF">C3744_29005</name>
</gene>
<accession>A0A3D8WTS5</accession>
<protein>
    <submittedName>
        <fullName evidence="1">Uncharacterized protein</fullName>
    </submittedName>
</protein>
<comment type="caution">
    <text evidence="1">The sequence shown here is derived from an EMBL/GenBank/DDBJ whole genome shotgun (WGS) entry which is preliminary data.</text>
</comment>